<evidence type="ECO:0000259" key="1">
    <source>
        <dbReference type="Pfam" id="PF05685"/>
    </source>
</evidence>
<evidence type="ECO:0000313" key="2">
    <source>
        <dbReference type="EMBL" id="PWQ96738.1"/>
    </source>
</evidence>
<sequence>MVLSCEDDNENDDYLSNPCLIVEVSSASTMRKDYLEKALSYQPIDSLKAYLIVSQDKPQEDMP</sequence>
<dbReference type="InterPro" id="IPR012296">
    <property type="entry name" value="Nuclease_put_TT1808"/>
</dbReference>
<dbReference type="Gene3D" id="3.90.1570.10">
    <property type="entry name" value="tt1808, chain A"/>
    <property type="match status" value="1"/>
</dbReference>
<dbReference type="InterPro" id="IPR008538">
    <property type="entry name" value="Uma2"/>
</dbReference>
<accession>A0A317CDX3</accession>
<comment type="caution">
    <text evidence="2">The sequence shown here is derived from an EMBL/GenBank/DDBJ whole genome shotgun (WGS) entry which is preliminary data.</text>
</comment>
<dbReference type="Proteomes" id="UP000245539">
    <property type="component" value="Unassembled WGS sequence"/>
</dbReference>
<dbReference type="AlphaFoldDB" id="A0A317CDX3"/>
<dbReference type="Pfam" id="PF05685">
    <property type="entry name" value="Uma2"/>
    <property type="match status" value="1"/>
</dbReference>
<dbReference type="EMBL" id="QGKM01000034">
    <property type="protein sequence ID" value="PWQ96738.1"/>
    <property type="molecule type" value="Genomic_DNA"/>
</dbReference>
<reference evidence="2 3" key="1">
    <citation type="submission" date="2018-05" db="EMBL/GenBank/DDBJ databases">
        <title>Leucothrix arctica sp. nov., isolated from Arctic seawater.</title>
        <authorList>
            <person name="Choi A."/>
            <person name="Baek K."/>
        </authorList>
    </citation>
    <scope>NUCLEOTIDE SEQUENCE [LARGE SCALE GENOMIC DNA]</scope>
    <source>
        <strain evidence="2 3">JCM 18388</strain>
    </source>
</reference>
<feature type="domain" description="Putative restriction endonuclease" evidence="1">
    <location>
        <begin position="11"/>
        <end position="59"/>
    </location>
</feature>
<name>A0A317CDX3_9GAMM</name>
<proteinExistence type="predicted"/>
<dbReference type="PANTHER" id="PTHR36558:SF1">
    <property type="entry name" value="RESTRICTION ENDONUCLEASE DOMAIN-CONTAINING PROTEIN-RELATED"/>
    <property type="match status" value="1"/>
</dbReference>
<dbReference type="PANTHER" id="PTHR36558">
    <property type="entry name" value="GLR1098 PROTEIN"/>
    <property type="match status" value="1"/>
</dbReference>
<protein>
    <recommendedName>
        <fullName evidence="1">Putative restriction endonuclease domain-containing protein</fullName>
    </recommendedName>
</protein>
<organism evidence="2 3">
    <name type="scientific">Leucothrix pacifica</name>
    <dbReference type="NCBI Taxonomy" id="1247513"/>
    <lineage>
        <taxon>Bacteria</taxon>
        <taxon>Pseudomonadati</taxon>
        <taxon>Pseudomonadota</taxon>
        <taxon>Gammaproteobacteria</taxon>
        <taxon>Thiotrichales</taxon>
        <taxon>Thiotrichaceae</taxon>
        <taxon>Leucothrix</taxon>
    </lineage>
</organism>
<keyword evidence="3" id="KW-1185">Reference proteome</keyword>
<evidence type="ECO:0000313" key="3">
    <source>
        <dbReference type="Proteomes" id="UP000245539"/>
    </source>
</evidence>
<gene>
    <name evidence="2" type="ORF">DKW60_12065</name>
</gene>